<dbReference type="AlphaFoldDB" id="A0A382B0F2"/>
<dbReference type="EMBL" id="UINC01027663">
    <property type="protein sequence ID" value="SVB07286.1"/>
    <property type="molecule type" value="Genomic_DNA"/>
</dbReference>
<dbReference type="SUPFAM" id="SSF51445">
    <property type="entry name" value="(Trans)glycosidases"/>
    <property type="match status" value="1"/>
</dbReference>
<evidence type="ECO:0000313" key="1">
    <source>
        <dbReference type="EMBL" id="SVB07286.1"/>
    </source>
</evidence>
<feature type="non-terminal residue" evidence="1">
    <location>
        <position position="1"/>
    </location>
</feature>
<dbReference type="Gene3D" id="3.20.20.80">
    <property type="entry name" value="Glycosidases"/>
    <property type="match status" value="1"/>
</dbReference>
<proteinExistence type="predicted"/>
<reference evidence="1" key="1">
    <citation type="submission" date="2018-05" db="EMBL/GenBank/DDBJ databases">
        <authorList>
            <person name="Lanie J.A."/>
            <person name="Ng W.-L."/>
            <person name="Kazmierczak K.M."/>
            <person name="Andrzejewski T.M."/>
            <person name="Davidsen T.M."/>
            <person name="Wayne K.J."/>
            <person name="Tettelin H."/>
            <person name="Glass J.I."/>
            <person name="Rusch D."/>
            <person name="Podicherti R."/>
            <person name="Tsui H.-C.T."/>
            <person name="Winkler M.E."/>
        </authorList>
    </citation>
    <scope>NUCLEOTIDE SEQUENCE</scope>
</reference>
<gene>
    <name evidence="1" type="ORF">METZ01_LOCUS160140</name>
</gene>
<dbReference type="InterPro" id="IPR017853">
    <property type="entry name" value="GH"/>
</dbReference>
<accession>A0A382B0F2</accession>
<organism evidence="1">
    <name type="scientific">marine metagenome</name>
    <dbReference type="NCBI Taxonomy" id="408172"/>
    <lineage>
        <taxon>unclassified sequences</taxon>
        <taxon>metagenomes</taxon>
        <taxon>ecological metagenomes</taxon>
    </lineage>
</organism>
<feature type="non-terminal residue" evidence="1">
    <location>
        <position position="97"/>
    </location>
</feature>
<sequence>LKFSNTIKYLSILSIILLTGMNCSSVRDNRVHRQFPKQLFSVQDGRIISPGGNVTALKGCNLGNWLVLEMWMLDQVTDKHHDQYTFESVLEERFGND</sequence>
<name>A0A382B0F2_9ZZZZ</name>
<protein>
    <submittedName>
        <fullName evidence="1">Uncharacterized protein</fullName>
    </submittedName>
</protein>